<name>A0ABV0LPL8_9PSEU</name>
<organism evidence="1 2">
    <name type="scientific">Amycolatopsis melonis</name>
    <dbReference type="NCBI Taxonomy" id="3156488"/>
    <lineage>
        <taxon>Bacteria</taxon>
        <taxon>Bacillati</taxon>
        <taxon>Actinomycetota</taxon>
        <taxon>Actinomycetes</taxon>
        <taxon>Pseudonocardiales</taxon>
        <taxon>Pseudonocardiaceae</taxon>
        <taxon>Amycolatopsis</taxon>
    </lineage>
</organism>
<dbReference type="EMBL" id="JBDZYD010000014">
    <property type="protein sequence ID" value="MEQ0564239.1"/>
    <property type="molecule type" value="Genomic_DNA"/>
</dbReference>
<gene>
    <name evidence="1" type="ORF">ABJI51_34605</name>
</gene>
<evidence type="ECO:0000313" key="2">
    <source>
        <dbReference type="Proteomes" id="UP001440984"/>
    </source>
</evidence>
<proteinExistence type="predicted"/>
<comment type="caution">
    <text evidence="1">The sequence shown here is derived from an EMBL/GenBank/DDBJ whole genome shotgun (WGS) entry which is preliminary data.</text>
</comment>
<sequence>MTGWSAEQLDHLGSTGELEITTARDDGSSRAWVPIWVVRVGDELFVRSYRGTQGGWYRHATRLARGRIRAGGVEHAVGFVPAETSAAVDDAYRAKYGRYAGGPLDPMLSERAAATTLKLVPQN</sequence>
<keyword evidence="2" id="KW-1185">Reference proteome</keyword>
<dbReference type="Proteomes" id="UP001440984">
    <property type="component" value="Unassembled WGS sequence"/>
</dbReference>
<evidence type="ECO:0000313" key="1">
    <source>
        <dbReference type="EMBL" id="MEQ0564239.1"/>
    </source>
</evidence>
<dbReference type="Pfam" id="PF10012">
    <property type="entry name" value="DUF2255"/>
    <property type="match status" value="1"/>
</dbReference>
<protein>
    <submittedName>
        <fullName evidence="1">DUF2255 family protein</fullName>
    </submittedName>
</protein>
<reference evidence="1 2" key="1">
    <citation type="submission" date="2024-05" db="EMBL/GenBank/DDBJ databases">
        <authorList>
            <person name="Zhao H."/>
            <person name="Xu Y."/>
            <person name="Lin S."/>
            <person name="Spain J.C."/>
            <person name="Zhou N.-Y."/>
        </authorList>
    </citation>
    <scope>NUCLEOTIDE SEQUENCE [LARGE SCALE GENOMIC DNA]</scope>
    <source>
        <strain evidence="1 2">NEAU-NG30</strain>
    </source>
</reference>
<dbReference type="InterPro" id="IPR016888">
    <property type="entry name" value="UCP028498"/>
</dbReference>
<accession>A0ABV0LPL8</accession>
<dbReference type="RefSeq" id="WP_348955298.1">
    <property type="nucleotide sequence ID" value="NZ_JBDZYD010000014.1"/>
</dbReference>